<proteinExistence type="predicted"/>
<dbReference type="EMBL" id="MU267602">
    <property type="protein sequence ID" value="KAH7915299.1"/>
    <property type="molecule type" value="Genomic_DNA"/>
</dbReference>
<comment type="caution">
    <text evidence="1">The sequence shown here is derived from an EMBL/GenBank/DDBJ whole genome shotgun (WGS) entry which is preliminary data.</text>
</comment>
<name>A0ACB8AQ42_9AGAM</name>
<gene>
    <name evidence="1" type="ORF">BJ138DRAFT_1077761</name>
</gene>
<feature type="non-terminal residue" evidence="1">
    <location>
        <position position="724"/>
    </location>
</feature>
<dbReference type="Proteomes" id="UP000790377">
    <property type="component" value="Unassembled WGS sequence"/>
</dbReference>
<organism evidence="1 2">
    <name type="scientific">Hygrophoropsis aurantiaca</name>
    <dbReference type="NCBI Taxonomy" id="72124"/>
    <lineage>
        <taxon>Eukaryota</taxon>
        <taxon>Fungi</taxon>
        <taxon>Dikarya</taxon>
        <taxon>Basidiomycota</taxon>
        <taxon>Agaricomycotina</taxon>
        <taxon>Agaricomycetes</taxon>
        <taxon>Agaricomycetidae</taxon>
        <taxon>Boletales</taxon>
        <taxon>Coniophorineae</taxon>
        <taxon>Hygrophoropsidaceae</taxon>
        <taxon>Hygrophoropsis</taxon>
    </lineage>
</organism>
<evidence type="ECO:0000313" key="1">
    <source>
        <dbReference type="EMBL" id="KAH7915299.1"/>
    </source>
</evidence>
<evidence type="ECO:0000313" key="2">
    <source>
        <dbReference type="Proteomes" id="UP000790377"/>
    </source>
</evidence>
<reference evidence="1" key="1">
    <citation type="journal article" date="2021" name="New Phytol.">
        <title>Evolutionary innovations through gain and loss of genes in the ectomycorrhizal Boletales.</title>
        <authorList>
            <person name="Wu G."/>
            <person name="Miyauchi S."/>
            <person name="Morin E."/>
            <person name="Kuo A."/>
            <person name="Drula E."/>
            <person name="Varga T."/>
            <person name="Kohler A."/>
            <person name="Feng B."/>
            <person name="Cao Y."/>
            <person name="Lipzen A."/>
            <person name="Daum C."/>
            <person name="Hundley H."/>
            <person name="Pangilinan J."/>
            <person name="Johnson J."/>
            <person name="Barry K."/>
            <person name="LaButti K."/>
            <person name="Ng V."/>
            <person name="Ahrendt S."/>
            <person name="Min B."/>
            <person name="Choi I.G."/>
            <person name="Park H."/>
            <person name="Plett J.M."/>
            <person name="Magnuson J."/>
            <person name="Spatafora J.W."/>
            <person name="Nagy L.G."/>
            <person name="Henrissat B."/>
            <person name="Grigoriev I.V."/>
            <person name="Yang Z.L."/>
            <person name="Xu J."/>
            <person name="Martin F.M."/>
        </authorList>
    </citation>
    <scope>NUCLEOTIDE SEQUENCE</scope>
    <source>
        <strain evidence="1">ATCC 28755</strain>
    </source>
</reference>
<keyword evidence="2" id="KW-1185">Reference proteome</keyword>
<protein>
    <submittedName>
        <fullName evidence="1">Uncharacterized protein</fullName>
    </submittedName>
</protein>
<accession>A0ACB8AQ42</accession>
<sequence>MLNNSSNINASQSAFNNVRHDQYNYNNSNIVHGSQIVQGSNSGLESLYKRVATSAAFNSAHRSSPPRCLPGTRVEILKDIFDWADQTTDTGSIFWVSGMAGMGKSAIAQTVAEKYDEQRRLAASFFFSKRESDRSNTDNFVPTIVSHIITFMPALKPIITRVFGGDPLVLTKVLPEQLIKLILLPLQELKPSFSDPIVIVIDSFDECDGKQLVLELVSFLGRLVHDCSFLRIFITSRGESHIRRRFADSTIAAVTHRQELHDYNASNDIQLYFRHTFQEISDQCMDDLYVLPHPWPSDLELAALVNQASGLFIYATTVTNFINSTGQDPEKQLKIVFADRIATDSEDSQFSVLDALYRDAISLPPYRPEQTRHVLGIIHTVVSPLPIHALEEFIAPSDVAPGLVISKLRSVLMVPDNRTQPISIYHESFGDFLADHRRSKEYYVDGQHYHSIIVRHCLELMLNHLKCNICCISDPFLLNIEVEDLLDRQKTHMGDALCYAIRHWSHHLAQISSSGNCEDLAHLLQKFIGTSLLYWIEAMSLLGVLENVSVMLDQTIHFLKSYPYFIYATSLNLLEDANHLVLMYFYPISQSALQIYHLALPFAPLSTKIRKIYQKELAGGIVVRHGLTDNWDACVQAIPVLGKPLSIAFSPDGSLVASVDSESGVQLWNMPTGANVANLGFPDDSNIDPSVNVCFSASGSYVAIGYRDGAVACWDTLTTHLVLY</sequence>